<protein>
    <submittedName>
        <fullName evidence="3">Glycoside hydrolase family 24</fullName>
    </submittedName>
</protein>
<dbReference type="PATRIC" id="fig|270351.10.peg.4861"/>
<dbReference type="STRING" id="270351.Maq22A_c25325"/>
<dbReference type="Pfam" id="PF09343">
    <property type="entry name" value="DUF2460"/>
    <property type="match status" value="1"/>
</dbReference>
<gene>
    <name evidence="3" type="ORF">Maq22A_c25325</name>
</gene>
<evidence type="ECO:0000313" key="3">
    <source>
        <dbReference type="EMBL" id="BAQ47962.1"/>
    </source>
</evidence>
<reference evidence="3 4" key="1">
    <citation type="journal article" date="2015" name="Genome Announc.">
        <title>Complete Genome Sequence of Methylobacterium aquaticum Strain 22A, Isolated from Racomitrium japonicum Moss.</title>
        <authorList>
            <person name="Tani A."/>
            <person name="Ogura Y."/>
            <person name="Hayashi T."/>
            <person name="Kimbara K."/>
        </authorList>
    </citation>
    <scope>NUCLEOTIDE SEQUENCE [LARGE SCALE GENOMIC DNA]</scope>
    <source>
        <strain evidence="3 4">MA-22A</strain>
    </source>
</reference>
<evidence type="ECO:0000313" key="4">
    <source>
        <dbReference type="Proteomes" id="UP000061432"/>
    </source>
</evidence>
<feature type="domain" description="DUF2460" evidence="2">
    <location>
        <begin position="6"/>
        <end position="210"/>
    </location>
</feature>
<proteinExistence type="predicted"/>
<dbReference type="OrthoDB" id="1685145at2"/>
<feature type="region of interest" description="Disordered" evidence="1">
    <location>
        <begin position="87"/>
        <end position="106"/>
    </location>
</feature>
<dbReference type="NCBIfam" id="TIGR02217">
    <property type="entry name" value="chp_TIGR02217"/>
    <property type="match status" value="1"/>
</dbReference>
<sequence length="211" mass="22536">MSSPFHEVRFPLALSYGSRGGPERRTEIVTLGSGDEERNSLWRHSRRRYNAGPALRSAEDVATLLAFFEERRGPLYGFRWRDTFDHSSAAPGQTPAPTDQRLGTGDGTTRVFPLAKTYGGAFAPYARPITKPVAGSVSIAVGGVALGAAAFTLNAATGLVTLKAAPAAGAVVTAGFLFDVPVRFATDRIEIDHQALRAGLVADIPVIEIRR</sequence>
<organism evidence="3 4">
    <name type="scientific">Methylobacterium aquaticum</name>
    <dbReference type="NCBI Taxonomy" id="270351"/>
    <lineage>
        <taxon>Bacteria</taxon>
        <taxon>Pseudomonadati</taxon>
        <taxon>Pseudomonadota</taxon>
        <taxon>Alphaproteobacteria</taxon>
        <taxon>Hyphomicrobiales</taxon>
        <taxon>Methylobacteriaceae</taxon>
        <taxon>Methylobacterium</taxon>
    </lineage>
</organism>
<dbReference type="InterPro" id="IPR011740">
    <property type="entry name" value="DUF2460"/>
</dbReference>
<accession>A0A0C6FLF3</accession>
<dbReference type="GO" id="GO:0016787">
    <property type="term" value="F:hydrolase activity"/>
    <property type="evidence" value="ECO:0007669"/>
    <property type="project" value="UniProtKB-KW"/>
</dbReference>
<dbReference type="KEGG" id="maqu:Maq22A_c25325"/>
<name>A0A0C6FLF3_9HYPH</name>
<dbReference type="AlphaFoldDB" id="A0A0C6FLF3"/>
<dbReference type="Proteomes" id="UP000061432">
    <property type="component" value="Chromosome"/>
</dbReference>
<evidence type="ECO:0000256" key="1">
    <source>
        <dbReference type="SAM" id="MobiDB-lite"/>
    </source>
</evidence>
<keyword evidence="3" id="KW-0378">Hydrolase</keyword>
<dbReference type="EMBL" id="AP014704">
    <property type="protein sequence ID" value="BAQ47962.1"/>
    <property type="molecule type" value="Genomic_DNA"/>
</dbReference>
<reference evidence="4" key="2">
    <citation type="submission" date="2015-01" db="EMBL/GenBank/DDBJ databases">
        <title>Complete genome sequence of Methylobacterium aquaticum strain 22A.</title>
        <authorList>
            <person name="Tani A."/>
            <person name="Ogura Y."/>
            <person name="Hayashi T."/>
        </authorList>
    </citation>
    <scope>NUCLEOTIDE SEQUENCE [LARGE SCALE GENOMIC DNA]</scope>
    <source>
        <strain evidence="4">MA-22A</strain>
    </source>
</reference>
<dbReference type="RefSeq" id="WP_060848805.1">
    <property type="nucleotide sequence ID" value="NZ_AP014704.1"/>
</dbReference>
<evidence type="ECO:0000259" key="2">
    <source>
        <dbReference type="Pfam" id="PF09343"/>
    </source>
</evidence>